<protein>
    <submittedName>
        <fullName evidence="4">Glycosyltransferase family 4 protein</fullName>
    </submittedName>
</protein>
<comment type="caution">
    <text evidence="4">The sequence shown here is derived from an EMBL/GenBank/DDBJ whole genome shotgun (WGS) entry which is preliminary data.</text>
</comment>
<accession>A0A7J4MUP5</accession>
<name>A0A7J4MUP5_METTF</name>
<dbReference type="AlphaFoldDB" id="A0A7J4MUP5"/>
<evidence type="ECO:0000256" key="1">
    <source>
        <dbReference type="ARBA" id="ARBA00022679"/>
    </source>
</evidence>
<reference evidence="5" key="1">
    <citation type="journal article" date="2020" name="bioRxiv">
        <title>A rank-normalized archaeal taxonomy based on genome phylogeny resolves widespread incomplete and uneven classifications.</title>
        <authorList>
            <person name="Rinke C."/>
            <person name="Chuvochina M."/>
            <person name="Mussig A.J."/>
            <person name="Chaumeil P.-A."/>
            <person name="Waite D.W."/>
            <person name="Whitman W.B."/>
            <person name="Parks D.H."/>
            <person name="Hugenholtz P."/>
        </authorList>
    </citation>
    <scope>NUCLEOTIDE SEQUENCE [LARGE SCALE GENOMIC DNA]</scope>
</reference>
<dbReference type="EMBL" id="DUHT01000026">
    <property type="protein sequence ID" value="HIH64459.1"/>
    <property type="molecule type" value="Genomic_DNA"/>
</dbReference>
<organism evidence="4 5">
    <name type="scientific">Methanothermobacter thermautotrophicus</name>
    <name type="common">Methanobacterium thermoformicicum</name>
    <dbReference type="NCBI Taxonomy" id="145262"/>
    <lineage>
        <taxon>Archaea</taxon>
        <taxon>Methanobacteriati</taxon>
        <taxon>Methanobacteriota</taxon>
        <taxon>Methanomada group</taxon>
        <taxon>Methanobacteria</taxon>
        <taxon>Methanobacteriales</taxon>
        <taxon>Methanobacteriaceae</taxon>
        <taxon>Methanothermobacter</taxon>
    </lineage>
</organism>
<evidence type="ECO:0000313" key="4">
    <source>
        <dbReference type="EMBL" id="HIH64459.1"/>
    </source>
</evidence>
<dbReference type="InterPro" id="IPR028098">
    <property type="entry name" value="Glyco_trans_4-like_N"/>
</dbReference>
<dbReference type="SUPFAM" id="SSF53756">
    <property type="entry name" value="UDP-Glycosyltransferase/glycogen phosphorylase"/>
    <property type="match status" value="1"/>
</dbReference>
<sequence length="375" mass="43973">MNIAFINNNKHFIGFGRYACNLYDHLKKHCNIEQYFFDRKQYALLKGDDKKILRKVRRNIIFDNFLTKRLKLSNIFLDFRLGRFIPSDYNIYHITNQENSLLTYYPNISTSIVTVHDIFYYTLPKNFLHKQLIKLLYYGVTNADHVICVSHATKNDLIKHFNIPDTKIDVIYPGLDLIFEEKIENEDIIFKKYGLDPSYKYIMHVGRDEKRKNIRTLLTAFYKFKKDFNMKNVKLIKINKLSENNKKLVEDLKLGDEVYIIDHVPDEDLFRFYKISEAFLFPSTLEGFGLPLIEAMACGTPIIASNTSAIPEVVEDAAILIDPKDINAFSNALYNLLTDDDLKEELIRKGLQQSTKFRWETAAKKTIEVYKKAIK</sequence>
<evidence type="ECO:0000259" key="3">
    <source>
        <dbReference type="Pfam" id="PF13439"/>
    </source>
</evidence>
<dbReference type="Gene3D" id="3.40.50.2000">
    <property type="entry name" value="Glycogen Phosphorylase B"/>
    <property type="match status" value="2"/>
</dbReference>
<gene>
    <name evidence="4" type="ORF">HA285_02475</name>
</gene>
<feature type="domain" description="Glycosyltransferase subfamily 4-like N-terminal" evidence="3">
    <location>
        <begin position="15"/>
        <end position="177"/>
    </location>
</feature>
<keyword evidence="1 4" id="KW-0808">Transferase</keyword>
<proteinExistence type="predicted"/>
<dbReference type="GO" id="GO:0016757">
    <property type="term" value="F:glycosyltransferase activity"/>
    <property type="evidence" value="ECO:0007669"/>
    <property type="project" value="InterPro"/>
</dbReference>
<dbReference type="InterPro" id="IPR001296">
    <property type="entry name" value="Glyco_trans_1"/>
</dbReference>
<evidence type="ECO:0000259" key="2">
    <source>
        <dbReference type="Pfam" id="PF00534"/>
    </source>
</evidence>
<dbReference type="PANTHER" id="PTHR46401:SF2">
    <property type="entry name" value="GLYCOSYLTRANSFERASE WBBK-RELATED"/>
    <property type="match status" value="1"/>
</dbReference>
<dbReference type="Pfam" id="PF13439">
    <property type="entry name" value="Glyco_transf_4"/>
    <property type="match status" value="1"/>
</dbReference>
<evidence type="ECO:0000313" key="5">
    <source>
        <dbReference type="Proteomes" id="UP000538031"/>
    </source>
</evidence>
<dbReference type="Pfam" id="PF00534">
    <property type="entry name" value="Glycos_transf_1"/>
    <property type="match status" value="1"/>
</dbReference>
<dbReference type="FunFam" id="3.40.50.2000:FF:000119">
    <property type="entry name" value="Glycosyl transferase group 1"/>
    <property type="match status" value="1"/>
</dbReference>
<feature type="domain" description="Glycosyl transferase family 1" evidence="2">
    <location>
        <begin position="187"/>
        <end position="350"/>
    </location>
</feature>
<dbReference type="CDD" id="cd03809">
    <property type="entry name" value="GT4_MtfB-like"/>
    <property type="match status" value="1"/>
</dbReference>
<dbReference type="PANTHER" id="PTHR46401">
    <property type="entry name" value="GLYCOSYLTRANSFERASE WBBK-RELATED"/>
    <property type="match status" value="1"/>
</dbReference>
<dbReference type="Proteomes" id="UP000538031">
    <property type="component" value="Unassembled WGS sequence"/>
</dbReference>